<gene>
    <name evidence="1" type="ORF">L484_013454</name>
</gene>
<evidence type="ECO:0000313" key="1">
    <source>
        <dbReference type="EMBL" id="EXB29680.1"/>
    </source>
</evidence>
<evidence type="ECO:0000313" key="2">
    <source>
        <dbReference type="Proteomes" id="UP000030645"/>
    </source>
</evidence>
<keyword evidence="2" id="KW-1185">Reference proteome</keyword>
<organism evidence="1 2">
    <name type="scientific">Morus notabilis</name>
    <dbReference type="NCBI Taxonomy" id="981085"/>
    <lineage>
        <taxon>Eukaryota</taxon>
        <taxon>Viridiplantae</taxon>
        <taxon>Streptophyta</taxon>
        <taxon>Embryophyta</taxon>
        <taxon>Tracheophyta</taxon>
        <taxon>Spermatophyta</taxon>
        <taxon>Magnoliopsida</taxon>
        <taxon>eudicotyledons</taxon>
        <taxon>Gunneridae</taxon>
        <taxon>Pentapetalae</taxon>
        <taxon>rosids</taxon>
        <taxon>fabids</taxon>
        <taxon>Rosales</taxon>
        <taxon>Moraceae</taxon>
        <taxon>Moreae</taxon>
        <taxon>Morus</taxon>
    </lineage>
</organism>
<name>W9QE29_9ROSA</name>
<dbReference type="EMBL" id="KE343446">
    <property type="protein sequence ID" value="EXB29680.1"/>
    <property type="molecule type" value="Genomic_DNA"/>
</dbReference>
<protein>
    <submittedName>
        <fullName evidence="1">Uncharacterized protein</fullName>
    </submittedName>
</protein>
<dbReference type="Proteomes" id="UP000030645">
    <property type="component" value="Unassembled WGS sequence"/>
</dbReference>
<accession>W9QE29</accession>
<reference evidence="2" key="1">
    <citation type="submission" date="2013-01" db="EMBL/GenBank/DDBJ databases">
        <title>Draft Genome Sequence of a Mulberry Tree, Morus notabilis C.K. Schneid.</title>
        <authorList>
            <person name="He N."/>
            <person name="Zhao S."/>
        </authorList>
    </citation>
    <scope>NUCLEOTIDE SEQUENCE</scope>
</reference>
<sequence length="65" mass="7610">MITVIFRRILVGKARITPEKTQVPMRISTDGEIYLQLKRESRVARSVLLGVNSVQREREASNRRW</sequence>
<dbReference type="AlphaFoldDB" id="W9QE29"/>
<proteinExistence type="predicted"/>